<dbReference type="CDD" id="cd00063">
    <property type="entry name" value="FN3"/>
    <property type="match status" value="2"/>
</dbReference>
<organism evidence="3 4">
    <name type="scientific">Cryptolaemus montrouzieri</name>
    <dbReference type="NCBI Taxonomy" id="559131"/>
    <lineage>
        <taxon>Eukaryota</taxon>
        <taxon>Metazoa</taxon>
        <taxon>Ecdysozoa</taxon>
        <taxon>Arthropoda</taxon>
        <taxon>Hexapoda</taxon>
        <taxon>Insecta</taxon>
        <taxon>Pterygota</taxon>
        <taxon>Neoptera</taxon>
        <taxon>Endopterygota</taxon>
        <taxon>Coleoptera</taxon>
        <taxon>Polyphaga</taxon>
        <taxon>Cucujiformia</taxon>
        <taxon>Coccinelloidea</taxon>
        <taxon>Coccinellidae</taxon>
        <taxon>Scymninae</taxon>
        <taxon>Scymnini</taxon>
        <taxon>Cryptolaemus</taxon>
    </lineage>
</organism>
<comment type="caution">
    <text evidence="3">The sequence shown here is derived from an EMBL/GenBank/DDBJ whole genome shotgun (WGS) entry which is preliminary data.</text>
</comment>
<dbReference type="Proteomes" id="UP001516400">
    <property type="component" value="Unassembled WGS sequence"/>
</dbReference>
<dbReference type="InterPro" id="IPR036645">
    <property type="entry name" value="Elafin-like_sf"/>
</dbReference>
<dbReference type="PANTHER" id="PTHR14131">
    <property type="entry name" value="ANOSMIN"/>
    <property type="match status" value="1"/>
</dbReference>
<dbReference type="Pfam" id="PF00095">
    <property type="entry name" value="WAP"/>
    <property type="match status" value="1"/>
</dbReference>
<feature type="domain" description="WAP" evidence="2">
    <location>
        <begin position="6"/>
        <end position="56"/>
    </location>
</feature>
<reference evidence="3 4" key="1">
    <citation type="journal article" date="2021" name="BMC Biol.">
        <title>Horizontally acquired antibacterial genes associated with adaptive radiation of ladybird beetles.</title>
        <authorList>
            <person name="Li H.S."/>
            <person name="Tang X.F."/>
            <person name="Huang Y.H."/>
            <person name="Xu Z.Y."/>
            <person name="Chen M.L."/>
            <person name="Du X.Y."/>
            <person name="Qiu B.Y."/>
            <person name="Chen P.T."/>
            <person name="Zhang W."/>
            <person name="Slipinski A."/>
            <person name="Escalona H.E."/>
            <person name="Waterhouse R.M."/>
            <person name="Zwick A."/>
            <person name="Pang H."/>
        </authorList>
    </citation>
    <scope>NUCLEOTIDE SEQUENCE [LARGE SCALE GENOMIC DNA]</scope>
    <source>
        <strain evidence="3">SYSU2018</strain>
    </source>
</reference>
<proteinExistence type="predicted"/>
<dbReference type="InterPro" id="IPR003961">
    <property type="entry name" value="FN3_dom"/>
</dbReference>
<dbReference type="PROSITE" id="PS51390">
    <property type="entry name" value="WAP"/>
    <property type="match status" value="1"/>
</dbReference>
<dbReference type="EMBL" id="JABFTP020000103">
    <property type="protein sequence ID" value="KAL3278361.1"/>
    <property type="molecule type" value="Genomic_DNA"/>
</dbReference>
<dbReference type="SMART" id="SM00217">
    <property type="entry name" value="WAP"/>
    <property type="match status" value="1"/>
</dbReference>
<feature type="domain" description="Fibronectin type-III" evidence="1">
    <location>
        <begin position="67"/>
        <end position="172"/>
    </location>
</feature>
<sequence>MCLIRGLNKPGECPEHESIISLFATACIQACHQDSQCPGLAKCCQHRCGVTCQYPRNLDNVTDVPEIPKDLTVTEGRRKKIVYVEWKPGRPSQLGDGVIYALEERHHVGRNFNEEKLSTWSVCARTSELKQTLKNFVKPGSWYQFRVAAVNENGTKGYSENSFTFSISINPKPPKAPGNMTIYPLWASKNSLSVQLSWNPPESDLPIHKYKVFWSRRLHGVKQLDSVLVHQQIVSRFLVAHNFNICQ</sequence>
<dbReference type="FunFam" id="4.10.75.10:FF:000001">
    <property type="entry name" value="Anosmin 1"/>
    <property type="match status" value="1"/>
</dbReference>
<evidence type="ECO:0000313" key="4">
    <source>
        <dbReference type="Proteomes" id="UP001516400"/>
    </source>
</evidence>
<evidence type="ECO:0008006" key="5">
    <source>
        <dbReference type="Google" id="ProtNLM"/>
    </source>
</evidence>
<dbReference type="Gene3D" id="4.10.75.10">
    <property type="entry name" value="Elafin-like"/>
    <property type="match status" value="1"/>
</dbReference>
<protein>
    <recommendedName>
        <fullName evidence="5">Anosmin-1</fullName>
    </recommendedName>
</protein>
<accession>A0ABD2NI43</accession>
<dbReference type="PROSITE" id="PS50853">
    <property type="entry name" value="FN3"/>
    <property type="match status" value="1"/>
</dbReference>
<gene>
    <name evidence="3" type="ORF">HHI36_013690</name>
</gene>
<dbReference type="InterPro" id="IPR042447">
    <property type="entry name" value="Anosmin-1"/>
</dbReference>
<evidence type="ECO:0000313" key="3">
    <source>
        <dbReference type="EMBL" id="KAL3278361.1"/>
    </source>
</evidence>
<keyword evidence="4" id="KW-1185">Reference proteome</keyword>
<dbReference type="Gene3D" id="2.60.40.10">
    <property type="entry name" value="Immunoglobulins"/>
    <property type="match status" value="2"/>
</dbReference>
<dbReference type="InterPro" id="IPR008197">
    <property type="entry name" value="WAP_dom"/>
</dbReference>
<evidence type="ECO:0000259" key="2">
    <source>
        <dbReference type="PROSITE" id="PS51390"/>
    </source>
</evidence>
<dbReference type="SUPFAM" id="SSF57256">
    <property type="entry name" value="Elafin-like"/>
    <property type="match status" value="1"/>
</dbReference>
<name>A0ABD2NI43_9CUCU</name>
<dbReference type="CDD" id="cd00199">
    <property type="entry name" value="WAP"/>
    <property type="match status" value="1"/>
</dbReference>
<evidence type="ECO:0000259" key="1">
    <source>
        <dbReference type="PROSITE" id="PS50853"/>
    </source>
</evidence>
<dbReference type="InterPro" id="IPR036116">
    <property type="entry name" value="FN3_sf"/>
</dbReference>
<dbReference type="PRINTS" id="PR00003">
    <property type="entry name" value="4DISULPHCORE"/>
</dbReference>
<dbReference type="SUPFAM" id="SSF49265">
    <property type="entry name" value="Fibronectin type III"/>
    <property type="match status" value="1"/>
</dbReference>
<dbReference type="InterPro" id="IPR013783">
    <property type="entry name" value="Ig-like_fold"/>
</dbReference>
<dbReference type="SMART" id="SM00060">
    <property type="entry name" value="FN3"/>
    <property type="match status" value="1"/>
</dbReference>
<dbReference type="PANTHER" id="PTHR14131:SF5">
    <property type="entry name" value="ANOSMIN-1"/>
    <property type="match status" value="1"/>
</dbReference>
<dbReference type="AlphaFoldDB" id="A0ABD2NI43"/>